<evidence type="ECO:0000256" key="3">
    <source>
        <dbReference type="ARBA" id="ARBA00022490"/>
    </source>
</evidence>
<evidence type="ECO:0000256" key="2">
    <source>
        <dbReference type="ARBA" id="ARBA00011062"/>
    </source>
</evidence>
<dbReference type="GO" id="GO:0008254">
    <property type="term" value="F:3'-nucleotidase activity"/>
    <property type="evidence" value="ECO:0007669"/>
    <property type="project" value="UniProtKB-EC"/>
</dbReference>
<dbReference type="PANTHER" id="PTHR30457:SF12">
    <property type="entry name" value="5'_3'-NUCLEOTIDASE SURE"/>
    <property type="match status" value="1"/>
</dbReference>
<comment type="cofactor">
    <cofactor evidence="7">
        <name>a divalent metal cation</name>
        <dbReference type="ChEBI" id="CHEBI:60240"/>
    </cofactor>
    <text evidence="7">Binds 1 divalent metal cation per subunit.</text>
</comment>
<keyword evidence="6 7" id="KW-0378">Hydrolase</keyword>
<dbReference type="InterPro" id="IPR002828">
    <property type="entry name" value="SurE-like_Pase/nucleotidase"/>
</dbReference>
<comment type="caution">
    <text evidence="9">The sequence shown here is derived from an EMBL/GenBank/DDBJ whole genome shotgun (WGS) entry which is preliminary data.</text>
</comment>
<dbReference type="EC" id="3.1.3.5" evidence="7"/>
<dbReference type="NCBIfam" id="NF001492">
    <property type="entry name" value="PRK00346.2-2"/>
    <property type="match status" value="1"/>
</dbReference>
<keyword evidence="10" id="KW-1185">Reference proteome</keyword>
<dbReference type="NCBIfam" id="TIGR00087">
    <property type="entry name" value="surE"/>
    <property type="match status" value="1"/>
</dbReference>
<accession>A0ABU3NXC3</accession>
<sequence>MRILLTNDDGINAPGIQALWRELAAIGDVTVVAPDSERSATSQSITVHHPIRVDQFCIEDPPLCAWRVGGTPTDCVKMAVEALLPAKPDVVVSGINQGANMGTDVLYSGTVSAAIEGALHGIPSIAVSLATSKPADFGPAAVFARKLVLTLTERTLPPDTLLNVNVPPLPADSLTGVEVTRLGVIEYENTFERRQDPRGRIYYWMGGSLKDSGNEEGTDVMALKKGKISVTPIHFDLTNYGIIKLIEEWNLAT</sequence>
<gene>
    <name evidence="7 9" type="primary">surE</name>
    <name evidence="9" type="ORF">Q4T40_09430</name>
</gene>
<organism evidence="9 10">
    <name type="scientific">Anaeroselena agilis</name>
    <dbReference type="NCBI Taxonomy" id="3063788"/>
    <lineage>
        <taxon>Bacteria</taxon>
        <taxon>Bacillati</taxon>
        <taxon>Bacillota</taxon>
        <taxon>Negativicutes</taxon>
        <taxon>Acetonemataceae</taxon>
        <taxon>Anaeroselena</taxon>
    </lineage>
</organism>
<evidence type="ECO:0000313" key="9">
    <source>
        <dbReference type="EMBL" id="MDT8901460.1"/>
    </source>
</evidence>
<dbReference type="NCBIfam" id="NF001490">
    <property type="entry name" value="PRK00346.1-4"/>
    <property type="match status" value="1"/>
</dbReference>
<dbReference type="SUPFAM" id="SSF64167">
    <property type="entry name" value="SurE-like"/>
    <property type="match status" value="1"/>
</dbReference>
<dbReference type="Pfam" id="PF01975">
    <property type="entry name" value="SurE"/>
    <property type="match status" value="1"/>
</dbReference>
<evidence type="ECO:0000256" key="7">
    <source>
        <dbReference type="HAMAP-Rule" id="MF_00060"/>
    </source>
</evidence>
<protein>
    <recommendedName>
        <fullName evidence="7">5'-nucleotidase SurE</fullName>
        <ecNumber evidence="7">3.1.3.5</ecNumber>
    </recommendedName>
    <alternativeName>
        <fullName evidence="7">Nucleoside 5'-monophosphate phosphohydrolase</fullName>
    </alternativeName>
</protein>
<dbReference type="RefSeq" id="WP_413779971.1">
    <property type="nucleotide sequence ID" value="NZ_JAUOZS010000001.1"/>
</dbReference>
<dbReference type="Proteomes" id="UP001254848">
    <property type="component" value="Unassembled WGS sequence"/>
</dbReference>
<keyword evidence="3 7" id="KW-0963">Cytoplasm</keyword>
<reference evidence="9 10" key="1">
    <citation type="submission" date="2023-07" db="EMBL/GenBank/DDBJ databases">
        <title>The novel representative of Negativicutes class, Anaeroselena agilis gen. nov. sp. nov.</title>
        <authorList>
            <person name="Prokofeva M.I."/>
            <person name="Elcheninov A.G."/>
            <person name="Klyukina A."/>
            <person name="Kublanov I.V."/>
            <person name="Frolov E.N."/>
            <person name="Podosokorskaya O.A."/>
        </authorList>
    </citation>
    <scope>NUCLEOTIDE SEQUENCE [LARGE SCALE GENOMIC DNA]</scope>
    <source>
        <strain evidence="9 10">4137-cl</strain>
    </source>
</reference>
<evidence type="ECO:0000256" key="4">
    <source>
        <dbReference type="ARBA" id="ARBA00022723"/>
    </source>
</evidence>
<feature type="binding site" evidence="7">
    <location>
        <position position="39"/>
    </location>
    <ligand>
        <name>a divalent metal cation</name>
        <dbReference type="ChEBI" id="CHEBI:60240"/>
    </ligand>
</feature>
<evidence type="ECO:0000313" key="10">
    <source>
        <dbReference type="Proteomes" id="UP001254848"/>
    </source>
</evidence>
<comment type="subcellular location">
    <subcellularLocation>
        <location evidence="7">Cytoplasm</location>
    </subcellularLocation>
</comment>
<dbReference type="Gene3D" id="3.40.1210.10">
    <property type="entry name" value="Survival protein SurE-like phosphatase/nucleotidase"/>
    <property type="match status" value="1"/>
</dbReference>
<dbReference type="InterPro" id="IPR036523">
    <property type="entry name" value="SurE-like_sf"/>
</dbReference>
<comment type="similarity">
    <text evidence="2 7">Belongs to the SurE nucleotidase family.</text>
</comment>
<comment type="catalytic activity">
    <reaction evidence="1 7">
        <text>a ribonucleoside 5'-phosphate + H2O = a ribonucleoside + phosphate</text>
        <dbReference type="Rhea" id="RHEA:12484"/>
        <dbReference type="ChEBI" id="CHEBI:15377"/>
        <dbReference type="ChEBI" id="CHEBI:18254"/>
        <dbReference type="ChEBI" id="CHEBI:43474"/>
        <dbReference type="ChEBI" id="CHEBI:58043"/>
        <dbReference type="EC" id="3.1.3.5"/>
    </reaction>
</comment>
<evidence type="ECO:0000256" key="6">
    <source>
        <dbReference type="ARBA" id="ARBA00022801"/>
    </source>
</evidence>
<keyword evidence="5 7" id="KW-0547">Nucleotide-binding</keyword>
<comment type="function">
    <text evidence="7">Nucleotidase that shows phosphatase activity on nucleoside 5'-monophosphates.</text>
</comment>
<dbReference type="HAMAP" id="MF_00060">
    <property type="entry name" value="SurE"/>
    <property type="match status" value="1"/>
</dbReference>
<proteinExistence type="inferred from homology"/>
<keyword evidence="4 7" id="KW-0479">Metal-binding</keyword>
<name>A0ABU3NXC3_9FIRM</name>
<feature type="domain" description="Survival protein SurE-like phosphatase/nucleotidase" evidence="8">
    <location>
        <begin position="3"/>
        <end position="188"/>
    </location>
</feature>
<feature type="binding site" evidence="7">
    <location>
        <position position="9"/>
    </location>
    <ligand>
        <name>a divalent metal cation</name>
        <dbReference type="ChEBI" id="CHEBI:60240"/>
    </ligand>
</feature>
<evidence type="ECO:0000259" key="8">
    <source>
        <dbReference type="Pfam" id="PF01975"/>
    </source>
</evidence>
<dbReference type="InterPro" id="IPR030048">
    <property type="entry name" value="SurE"/>
</dbReference>
<feature type="binding site" evidence="7">
    <location>
        <position position="96"/>
    </location>
    <ligand>
        <name>a divalent metal cation</name>
        <dbReference type="ChEBI" id="CHEBI:60240"/>
    </ligand>
</feature>
<dbReference type="EMBL" id="JAUOZS010000001">
    <property type="protein sequence ID" value="MDT8901460.1"/>
    <property type="molecule type" value="Genomic_DNA"/>
</dbReference>
<feature type="binding site" evidence="7">
    <location>
        <position position="8"/>
    </location>
    <ligand>
        <name>a divalent metal cation</name>
        <dbReference type="ChEBI" id="CHEBI:60240"/>
    </ligand>
</feature>
<evidence type="ECO:0000256" key="1">
    <source>
        <dbReference type="ARBA" id="ARBA00000815"/>
    </source>
</evidence>
<dbReference type="PANTHER" id="PTHR30457">
    <property type="entry name" value="5'-NUCLEOTIDASE SURE"/>
    <property type="match status" value="1"/>
</dbReference>
<evidence type="ECO:0000256" key="5">
    <source>
        <dbReference type="ARBA" id="ARBA00022741"/>
    </source>
</evidence>